<comment type="caution">
    <text evidence="1">The sequence shown here is derived from an EMBL/GenBank/DDBJ whole genome shotgun (WGS) entry which is preliminary data.</text>
</comment>
<dbReference type="RefSeq" id="WP_345302609.1">
    <property type="nucleotide sequence ID" value="NZ_BAABJE010000005.1"/>
</dbReference>
<evidence type="ECO:0000313" key="2">
    <source>
        <dbReference type="Proteomes" id="UP001499959"/>
    </source>
</evidence>
<dbReference type="EMBL" id="BAABJE010000005">
    <property type="protein sequence ID" value="GAA4790040.1"/>
    <property type="molecule type" value="Genomic_DNA"/>
</dbReference>
<proteinExistence type="predicted"/>
<protein>
    <submittedName>
        <fullName evidence="1">Uncharacterized protein</fullName>
    </submittedName>
</protein>
<dbReference type="Proteomes" id="UP001499959">
    <property type="component" value="Unassembled WGS sequence"/>
</dbReference>
<reference evidence="2" key="1">
    <citation type="journal article" date="2019" name="Int. J. Syst. Evol. Microbiol.">
        <title>The Global Catalogue of Microorganisms (GCM) 10K type strain sequencing project: providing services to taxonomists for standard genome sequencing and annotation.</title>
        <authorList>
            <consortium name="The Broad Institute Genomics Platform"/>
            <consortium name="The Broad Institute Genome Sequencing Center for Infectious Disease"/>
            <person name="Wu L."/>
            <person name="Ma J."/>
        </authorList>
    </citation>
    <scope>NUCLEOTIDE SEQUENCE [LARGE SCALE GENOMIC DNA]</scope>
    <source>
        <strain evidence="2">JCM 18204</strain>
    </source>
</reference>
<gene>
    <name evidence="1" type="ORF">GCM10023307_14140</name>
</gene>
<sequence>MHAVALIAMLGVSGTDQPACPELAATYEEVGVVERGGVGLPTGGEVSLSLAVFRQAMQGLARPEAVALAVSPGDPVLRVTLAGEHRLERAWLVTCADGEYRIQHSRQDLPAGEGVDLLQEAETIVLEPDATGLRVRVISKAHYRTWPFFRRTETVDDQYRFARKAP</sequence>
<keyword evidence="2" id="KW-1185">Reference proteome</keyword>
<accession>A0ABP9B3Y6</accession>
<name>A0ABP9B3Y6_9GAMM</name>
<organism evidence="1 2">
    <name type="scientific">Lysobacter hankyongensis</name>
    <dbReference type="NCBI Taxonomy" id="1176535"/>
    <lineage>
        <taxon>Bacteria</taxon>
        <taxon>Pseudomonadati</taxon>
        <taxon>Pseudomonadota</taxon>
        <taxon>Gammaproteobacteria</taxon>
        <taxon>Lysobacterales</taxon>
        <taxon>Lysobacteraceae</taxon>
        <taxon>Lysobacter</taxon>
    </lineage>
</organism>
<evidence type="ECO:0000313" key="1">
    <source>
        <dbReference type="EMBL" id="GAA4790040.1"/>
    </source>
</evidence>